<dbReference type="InterPro" id="IPR057371">
    <property type="entry name" value="VERL_C"/>
</dbReference>
<organism evidence="4 5">
    <name type="scientific">Pyrocoelia pectoralis</name>
    <dbReference type="NCBI Taxonomy" id="417401"/>
    <lineage>
        <taxon>Eukaryota</taxon>
        <taxon>Metazoa</taxon>
        <taxon>Ecdysozoa</taxon>
        <taxon>Arthropoda</taxon>
        <taxon>Hexapoda</taxon>
        <taxon>Insecta</taxon>
        <taxon>Pterygota</taxon>
        <taxon>Neoptera</taxon>
        <taxon>Endopterygota</taxon>
        <taxon>Coleoptera</taxon>
        <taxon>Polyphaga</taxon>
        <taxon>Elateriformia</taxon>
        <taxon>Elateroidea</taxon>
        <taxon>Lampyridae</taxon>
        <taxon>Lampyrinae</taxon>
        <taxon>Pyrocoelia</taxon>
    </lineage>
</organism>
<dbReference type="PANTHER" id="PTHR47327:SF8">
    <property type="entry name" value="FI17836P1"/>
    <property type="match status" value="1"/>
</dbReference>
<dbReference type="SMART" id="SM00241">
    <property type="entry name" value="ZP"/>
    <property type="match status" value="1"/>
</dbReference>
<evidence type="ECO:0000256" key="1">
    <source>
        <dbReference type="SAM" id="MobiDB-lite"/>
    </source>
</evidence>
<dbReference type="PANTHER" id="PTHR47327">
    <property type="entry name" value="FI18240P1-RELATED"/>
    <property type="match status" value="1"/>
</dbReference>
<comment type="caution">
    <text evidence="4">The sequence shown here is derived from an EMBL/GenBank/DDBJ whole genome shotgun (WGS) entry which is preliminary data.</text>
</comment>
<dbReference type="SMART" id="SM00473">
    <property type="entry name" value="PAN_AP"/>
    <property type="match status" value="3"/>
</dbReference>
<feature type="domain" description="Apple" evidence="2">
    <location>
        <begin position="151"/>
        <end position="235"/>
    </location>
</feature>
<name>A0AAN7V0U9_9COLE</name>
<dbReference type="PROSITE" id="PS50948">
    <property type="entry name" value="PAN"/>
    <property type="match status" value="2"/>
</dbReference>
<reference evidence="4 5" key="1">
    <citation type="journal article" date="2024" name="Insects">
        <title>An Improved Chromosome-Level Genome Assembly of the Firefly Pyrocoelia pectoralis.</title>
        <authorList>
            <person name="Fu X."/>
            <person name="Meyer-Rochow V.B."/>
            <person name="Ballantyne L."/>
            <person name="Zhu X."/>
        </authorList>
    </citation>
    <scope>NUCLEOTIDE SEQUENCE [LARGE SCALE GENOMIC DNA]</scope>
    <source>
        <strain evidence="4">XCY_ONT2</strain>
    </source>
</reference>
<evidence type="ECO:0000313" key="4">
    <source>
        <dbReference type="EMBL" id="KAK5637743.1"/>
    </source>
</evidence>
<dbReference type="Proteomes" id="UP001329430">
    <property type="component" value="Unassembled WGS sequence"/>
</dbReference>
<dbReference type="GO" id="GO:0009653">
    <property type="term" value="P:anatomical structure morphogenesis"/>
    <property type="evidence" value="ECO:0007669"/>
    <property type="project" value="TreeGrafter"/>
</dbReference>
<feature type="region of interest" description="Disordered" evidence="1">
    <location>
        <begin position="540"/>
        <end position="571"/>
    </location>
</feature>
<sequence>MNRNSTNGRFLGASKAIQSEPILRAGENGTTCSSVIAGHRPPETIPAWSRGLRGHRSMSDRHDNVLRKIAGVTVRGIPFVPIYNGQADIPVTAECNNRCRAGAKCRAFLLNYDKHQCFGYDYDSLSRGLSIVGTTEKTSYFEKICLSTAPCEKAWTFERVMGKELKGFDNRILSGVASRLRCEELCLKERSFICRSGEYDYATQQCKLSSEDRRSQPTSFRAAASSSTDYFENQSDLVRTAFSMEQCKVLCEGTRAFVCRSFTYAVATSQCWLSSDDILASSTGVQGLESHAGATYFQRSQFSLNTIDPFNGRLYAKEDPVNCESVGRSSANTMLTLPFNSRSACGVREEVCALIFSTFSFLSVAYTSMVVIQHHPMIQRKGDRIVNVACHFEATNRTISNTYSVLVEMPSVAETSIVNATAPSPNIRLRITDKEGQDITGARLGDELYLRIELDDDEVFGIFARELIAKSGTNQNESIMLIDSQGCPTDPNIFPSLERIPNSKGLMGRFDAFKFADDVVVRFQVNVQFCLQECSPVQCDQSRYSDSDTLKTTNSWGRRRRRDTTAAGEPSKLSNLTELHREIIVESMKSNGPEPIRNGLHSALEGKFPFYTDSHLPYFASIPSSSRLRKSFLSPLRALHCFLLTSGRWIEQWQKSFRIFVYFLPLFFLFTF</sequence>
<dbReference type="EMBL" id="JAVRBK010000177">
    <property type="protein sequence ID" value="KAK5637743.1"/>
    <property type="molecule type" value="Genomic_DNA"/>
</dbReference>
<keyword evidence="5" id="KW-1185">Reference proteome</keyword>
<feature type="domain" description="ZP" evidence="3">
    <location>
        <begin position="294"/>
        <end position="546"/>
    </location>
</feature>
<dbReference type="PROSITE" id="PS51034">
    <property type="entry name" value="ZP_2"/>
    <property type="match status" value="1"/>
</dbReference>
<gene>
    <name evidence="4" type="ORF">RI129_000074</name>
</gene>
<evidence type="ECO:0000259" key="3">
    <source>
        <dbReference type="PROSITE" id="PS51034"/>
    </source>
</evidence>
<dbReference type="Pfam" id="PF25272">
    <property type="entry name" value="VERL_C"/>
    <property type="match status" value="1"/>
</dbReference>
<protein>
    <submittedName>
        <fullName evidence="4">Uncharacterized protein</fullName>
    </submittedName>
</protein>
<feature type="domain" description="Apple" evidence="2">
    <location>
        <begin position="59"/>
        <end position="145"/>
    </location>
</feature>
<dbReference type="InterPro" id="IPR003609">
    <property type="entry name" value="Pan_app"/>
</dbReference>
<evidence type="ECO:0000259" key="2">
    <source>
        <dbReference type="PROSITE" id="PS50948"/>
    </source>
</evidence>
<dbReference type="SUPFAM" id="SSF57414">
    <property type="entry name" value="Hairpin loop containing domain-like"/>
    <property type="match status" value="3"/>
</dbReference>
<dbReference type="AlphaFoldDB" id="A0AAN7V0U9"/>
<dbReference type="Pfam" id="PF00024">
    <property type="entry name" value="PAN_1"/>
    <property type="match status" value="3"/>
</dbReference>
<accession>A0AAN7V0U9</accession>
<evidence type="ECO:0000313" key="5">
    <source>
        <dbReference type="Proteomes" id="UP001329430"/>
    </source>
</evidence>
<dbReference type="Gene3D" id="3.50.4.10">
    <property type="entry name" value="Hepatocyte Growth Factor"/>
    <property type="match status" value="2"/>
</dbReference>
<proteinExistence type="predicted"/>
<dbReference type="InterPro" id="IPR001507">
    <property type="entry name" value="ZP_dom"/>
</dbReference>
<dbReference type="InterPro" id="IPR052774">
    <property type="entry name" value="Celegans_DevNeuronal_Protein"/>
</dbReference>
<dbReference type="CDD" id="cd01099">
    <property type="entry name" value="PAN_AP_HGF"/>
    <property type="match status" value="1"/>
</dbReference>